<name>A4FYT8_METM5</name>
<dbReference type="OrthoDB" id="60545at2157"/>
<evidence type="ECO:0000313" key="1">
    <source>
        <dbReference type="EMBL" id="ABO35372.1"/>
    </source>
</evidence>
<reference evidence="1 2" key="1">
    <citation type="submission" date="2007-03" db="EMBL/GenBank/DDBJ databases">
        <title>Complete sequence of chromosome of Methanococcus maripaludis C5.</title>
        <authorList>
            <consortium name="US DOE Joint Genome Institute"/>
            <person name="Copeland A."/>
            <person name="Lucas S."/>
            <person name="Lapidus A."/>
            <person name="Barry K."/>
            <person name="Glavina del Rio T."/>
            <person name="Dalin E."/>
            <person name="Tice H."/>
            <person name="Pitluck S."/>
            <person name="Chertkov O."/>
            <person name="Brettin T."/>
            <person name="Bruce D."/>
            <person name="Han C."/>
            <person name="Detter J.C."/>
            <person name="Schmutz J."/>
            <person name="Larimer F."/>
            <person name="Land M."/>
            <person name="Hauser L."/>
            <person name="Kyrpides N."/>
            <person name="Mikhailova N."/>
            <person name="Sieprawska-Lupa M."/>
            <person name="Whitman W.B."/>
            <person name="Richardson P."/>
        </authorList>
    </citation>
    <scope>NUCLEOTIDE SEQUENCE [LARGE SCALE GENOMIC DNA]</scope>
    <source>
        <strain evidence="2">C5 / ATCC BAA-1333</strain>
    </source>
</reference>
<dbReference type="Proteomes" id="UP000000253">
    <property type="component" value="Chromosome"/>
</dbReference>
<evidence type="ECO:0000313" key="2">
    <source>
        <dbReference type="Proteomes" id="UP000000253"/>
    </source>
</evidence>
<dbReference type="KEGG" id="mmq:MmarC5_1069"/>
<accession>A4FYT8</accession>
<dbReference type="eggNOG" id="arCOG06615">
    <property type="taxonomic scope" value="Archaea"/>
</dbReference>
<dbReference type="EMBL" id="CP000609">
    <property type="protein sequence ID" value="ABO35372.1"/>
    <property type="molecule type" value="Genomic_DNA"/>
</dbReference>
<proteinExistence type="predicted"/>
<sequence length="107" mass="12584">MQDQKCLKGISLPYSDEEYSKIKKHIKHIINTGHSSDDEFKNLLGMVYASIKLKNQNCTGKVLDILKNNYNLDLMDDIDKFRTFYHKKSPEIKNKDDLKDYIRNNSK</sequence>
<dbReference type="AlphaFoldDB" id="A4FYT8"/>
<dbReference type="HOGENOM" id="CLU_2285057_0_0_2"/>
<organism evidence="1 2">
    <name type="scientific">Methanococcus maripaludis (strain C5 / ATCC BAA-1333)</name>
    <dbReference type="NCBI Taxonomy" id="402880"/>
    <lineage>
        <taxon>Archaea</taxon>
        <taxon>Methanobacteriati</taxon>
        <taxon>Methanobacteriota</taxon>
        <taxon>Methanomada group</taxon>
        <taxon>Methanococci</taxon>
        <taxon>Methanococcales</taxon>
        <taxon>Methanococcaceae</taxon>
        <taxon>Methanococcus</taxon>
    </lineage>
</organism>
<protein>
    <submittedName>
        <fullName evidence="1">Uncharacterized protein</fullName>
    </submittedName>
</protein>
<gene>
    <name evidence="1" type="ordered locus">MmarC5_1069</name>
</gene>
<dbReference type="STRING" id="402880.MmarC5_1069"/>